<dbReference type="Gene3D" id="2.40.10.170">
    <property type="match status" value="1"/>
</dbReference>
<dbReference type="PANTHER" id="PTHR38447:SF1">
    <property type="entry name" value="RNA POLYMERASE-BINDING TRANSCRIPTION FACTOR CARD"/>
    <property type="match status" value="1"/>
</dbReference>
<accession>A0A1J5DQU4</accession>
<proteinExistence type="predicted"/>
<reference evidence="2 3" key="1">
    <citation type="journal article" date="2016" name="Environ. Microbiol.">
        <title>Genomic resolution of a cold subsurface aquifer community provides metabolic insights for novel microbes adapted to high CO concentrations.</title>
        <authorList>
            <person name="Probst A.J."/>
            <person name="Castelle C.J."/>
            <person name="Singh A."/>
            <person name="Brown C.T."/>
            <person name="Anantharaman K."/>
            <person name="Sharon I."/>
            <person name="Hug L.A."/>
            <person name="Burstein D."/>
            <person name="Emerson J.B."/>
            <person name="Thomas B.C."/>
            <person name="Banfield J.F."/>
        </authorList>
    </citation>
    <scope>NUCLEOTIDE SEQUENCE [LARGE SCALE GENOMIC DNA]</scope>
    <source>
        <strain evidence="2">CG2_30_40_21</strain>
    </source>
</reference>
<dbReference type="Proteomes" id="UP000183085">
    <property type="component" value="Unassembled WGS sequence"/>
</dbReference>
<dbReference type="EMBL" id="MNYI01000176">
    <property type="protein sequence ID" value="OIP38493.1"/>
    <property type="molecule type" value="Genomic_DNA"/>
</dbReference>
<gene>
    <name evidence="2" type="ORF">AUJ95_06750</name>
</gene>
<dbReference type="AlphaFoldDB" id="A0A1J5DQU4"/>
<evidence type="ECO:0000313" key="2">
    <source>
        <dbReference type="EMBL" id="OIP38493.1"/>
    </source>
</evidence>
<dbReference type="InterPro" id="IPR036101">
    <property type="entry name" value="CarD-like/TRCF_RID_sf"/>
</dbReference>
<evidence type="ECO:0000313" key="3">
    <source>
        <dbReference type="Proteomes" id="UP000183085"/>
    </source>
</evidence>
<dbReference type="InterPro" id="IPR042215">
    <property type="entry name" value="CarD-like_C"/>
</dbReference>
<dbReference type="Gene3D" id="1.20.58.1290">
    <property type="entry name" value="CarD-like, C-terminal domain"/>
    <property type="match status" value="1"/>
</dbReference>
<dbReference type="InterPro" id="IPR048792">
    <property type="entry name" value="CarD_C"/>
</dbReference>
<feature type="domain" description="CarD-like/TRCF RNAP-interacting" evidence="1">
    <location>
        <begin position="1"/>
        <end position="112"/>
    </location>
</feature>
<dbReference type="Pfam" id="PF02559">
    <property type="entry name" value="CarD_TRCF_RID"/>
    <property type="match status" value="1"/>
</dbReference>
<dbReference type="InterPro" id="IPR003711">
    <property type="entry name" value="CarD-like/TRCF_RID"/>
</dbReference>
<organism evidence="2 3">
    <name type="scientific">Candidatus Desantisbacteria bacterium CG2_30_40_21</name>
    <dbReference type="NCBI Taxonomy" id="1817895"/>
    <lineage>
        <taxon>Bacteria</taxon>
        <taxon>Candidatus Desantisiibacteriota</taxon>
    </lineage>
</organism>
<dbReference type="STRING" id="1817895.AUJ95_06750"/>
<dbReference type="PANTHER" id="PTHR38447">
    <property type="entry name" value="TRANSCRIPTION FACTOR YDEB-RELATED"/>
    <property type="match status" value="1"/>
</dbReference>
<evidence type="ECO:0000259" key="1">
    <source>
        <dbReference type="SMART" id="SM01058"/>
    </source>
</evidence>
<dbReference type="GO" id="GO:0009303">
    <property type="term" value="P:rRNA transcription"/>
    <property type="evidence" value="ECO:0007669"/>
    <property type="project" value="TreeGrafter"/>
</dbReference>
<comment type="caution">
    <text evidence="2">The sequence shown here is derived from an EMBL/GenBank/DDBJ whole genome shotgun (WGS) entry which is preliminary data.</text>
</comment>
<sequence>MFNTGDKVVYPLYGAGVIDAIEEHTVLGELQRYYIVRLLIGGMKVMVPVMPIKEQMKLRKIIEKDDMNRVMDVLENSQIPIIQDWKARYQTNLEKMKTGCIYKVAEVTKNLFCRNKEKGLSSAEKRLFETACSAITSEIAFVQDIGLEQANIMVSTILAQN</sequence>
<dbReference type="SUPFAM" id="SSF141259">
    <property type="entry name" value="CarD-like"/>
    <property type="match status" value="1"/>
</dbReference>
<protein>
    <recommendedName>
        <fullName evidence="1">CarD-like/TRCF RNAP-interacting domain-containing protein</fullName>
    </recommendedName>
</protein>
<name>A0A1J5DQU4_9BACT</name>
<dbReference type="InterPro" id="IPR052531">
    <property type="entry name" value="CarD-like_regulator"/>
</dbReference>
<dbReference type="SMART" id="SM01058">
    <property type="entry name" value="CarD_TRCF"/>
    <property type="match status" value="1"/>
</dbReference>
<dbReference type="Pfam" id="PF21095">
    <property type="entry name" value="CarD_C"/>
    <property type="match status" value="1"/>
</dbReference>